<comment type="caution">
    <text evidence="1">The sequence shown here is derived from an EMBL/GenBank/DDBJ whole genome shotgun (WGS) entry which is preliminary data.</text>
</comment>
<reference evidence="1 2" key="1">
    <citation type="journal article" date="2024" name="bioRxiv">
        <title>A reference genome for Trichogramma kaykai: A tiny desert-dwelling parasitoid wasp with competing sex-ratio distorters.</title>
        <authorList>
            <person name="Culotta J."/>
            <person name="Lindsey A.R."/>
        </authorList>
    </citation>
    <scope>NUCLEOTIDE SEQUENCE [LARGE SCALE GENOMIC DNA]</scope>
    <source>
        <strain evidence="1 2">KSX58</strain>
    </source>
</reference>
<name>A0ABD2XNJ2_9HYME</name>
<organism evidence="1 2">
    <name type="scientific">Trichogramma kaykai</name>
    <dbReference type="NCBI Taxonomy" id="54128"/>
    <lineage>
        <taxon>Eukaryota</taxon>
        <taxon>Metazoa</taxon>
        <taxon>Ecdysozoa</taxon>
        <taxon>Arthropoda</taxon>
        <taxon>Hexapoda</taxon>
        <taxon>Insecta</taxon>
        <taxon>Pterygota</taxon>
        <taxon>Neoptera</taxon>
        <taxon>Endopterygota</taxon>
        <taxon>Hymenoptera</taxon>
        <taxon>Apocrita</taxon>
        <taxon>Proctotrupomorpha</taxon>
        <taxon>Chalcidoidea</taxon>
        <taxon>Trichogrammatidae</taxon>
        <taxon>Trichogramma</taxon>
    </lineage>
</organism>
<dbReference type="EMBL" id="JBJJXI010000018">
    <property type="protein sequence ID" value="KAL3406593.1"/>
    <property type="molecule type" value="Genomic_DNA"/>
</dbReference>
<sequence length="113" mass="12342">MQGNNVRFHGFGKHQDIDRYERCHETDWNEDAHPCCECGKSKDAPGQQYFDASMFGENAPTTIEAMIFSDQPVGPAPRLILASQLRAANQPEVAVAAPQQGPSEAGINTTLNP</sequence>
<gene>
    <name evidence="1" type="ORF">TKK_000756</name>
</gene>
<dbReference type="Proteomes" id="UP001627154">
    <property type="component" value="Unassembled WGS sequence"/>
</dbReference>
<evidence type="ECO:0000313" key="2">
    <source>
        <dbReference type="Proteomes" id="UP001627154"/>
    </source>
</evidence>
<protein>
    <submittedName>
        <fullName evidence="1">Uncharacterized protein</fullName>
    </submittedName>
</protein>
<accession>A0ABD2XNJ2</accession>
<proteinExistence type="predicted"/>
<dbReference type="AlphaFoldDB" id="A0ABD2XNJ2"/>
<keyword evidence="2" id="KW-1185">Reference proteome</keyword>
<evidence type="ECO:0000313" key="1">
    <source>
        <dbReference type="EMBL" id="KAL3406593.1"/>
    </source>
</evidence>